<keyword evidence="5" id="KW-0862">Zinc</keyword>
<evidence type="ECO:0000259" key="6">
    <source>
        <dbReference type="SMART" id="SM00849"/>
    </source>
</evidence>
<keyword evidence="8" id="KW-1185">Reference proteome</keyword>
<evidence type="ECO:0000256" key="5">
    <source>
        <dbReference type="ARBA" id="ARBA00022833"/>
    </source>
</evidence>
<dbReference type="OrthoDB" id="9802897at2"/>
<evidence type="ECO:0000313" key="7">
    <source>
        <dbReference type="EMBL" id="OEG22771.1"/>
    </source>
</evidence>
<dbReference type="AlphaFoldDB" id="A0A1E5HCV8"/>
<dbReference type="GO" id="GO:0046872">
    <property type="term" value="F:metal ion binding"/>
    <property type="evidence" value="ECO:0007669"/>
    <property type="project" value="UniProtKB-KW"/>
</dbReference>
<dbReference type="EMBL" id="MIKC01000012">
    <property type="protein sequence ID" value="OEG22771.1"/>
    <property type="molecule type" value="Genomic_DNA"/>
</dbReference>
<dbReference type="Proteomes" id="UP000094469">
    <property type="component" value="Unassembled WGS sequence"/>
</dbReference>
<dbReference type="Gene3D" id="3.60.15.10">
    <property type="entry name" value="Ribonuclease Z/Hydroxyacylglutathione hydrolase-like"/>
    <property type="match status" value="1"/>
</dbReference>
<dbReference type="PANTHER" id="PTHR42978:SF2">
    <property type="entry name" value="102 KBASES UNSTABLE REGION: FROM 1 TO 119443"/>
    <property type="match status" value="1"/>
</dbReference>
<evidence type="ECO:0000256" key="2">
    <source>
        <dbReference type="ARBA" id="ARBA00007749"/>
    </source>
</evidence>
<sequence>MIRHINIIKTGSARQRPFLTMAGGSFQKKEYPIYCIELEHETKGKILIDTGYGTHFLSRLKKLPQTVYGKLFIEKEQKKMEKQMLLNSDYDWLFLSHFHPDHLGGVCEVNYRQLKLSAAIEQLKKQPRVMQLRQGFFRELLPQSFEQMNYFEAAPLIELFELKLNAHDLFGDQSICAINMPGHALGQFIFYLQTIQGPVLLAIDVAWHLESITEGRLPNRLTKVIVHDFAQMKQDITCLAQIHEQQPELPIFLSHCETSLTQLLEWNQKRGGAIVGYQEN</sequence>
<dbReference type="Pfam" id="PF00753">
    <property type="entry name" value="Lactamase_B"/>
    <property type="match status" value="1"/>
</dbReference>
<dbReference type="SUPFAM" id="SSF56281">
    <property type="entry name" value="Metallo-hydrolase/oxidoreductase"/>
    <property type="match status" value="1"/>
</dbReference>
<reference evidence="8" key="1">
    <citation type="submission" date="2016-09" db="EMBL/GenBank/DDBJ databases">
        <authorList>
            <person name="Gulvik C.A."/>
        </authorList>
    </citation>
    <scope>NUCLEOTIDE SEQUENCE [LARGE SCALE GENOMIC DNA]</scope>
    <source>
        <strain evidence="8">LMG 26676</strain>
    </source>
</reference>
<protein>
    <recommendedName>
        <fullName evidence="6">Metallo-beta-lactamase domain-containing protein</fullName>
    </recommendedName>
</protein>
<dbReference type="STRING" id="1131292.BCR24_02755"/>
<dbReference type="RefSeq" id="WP_069639934.1">
    <property type="nucleotide sequence ID" value="NZ_JAFBEZ010000002.1"/>
</dbReference>
<keyword evidence="3" id="KW-0479">Metal-binding</keyword>
<feature type="domain" description="Metallo-beta-lactamase" evidence="6">
    <location>
        <begin position="32"/>
        <end position="255"/>
    </location>
</feature>
<dbReference type="PANTHER" id="PTHR42978">
    <property type="entry name" value="QUORUM-QUENCHING LACTONASE YTNP-RELATED-RELATED"/>
    <property type="match status" value="1"/>
</dbReference>
<dbReference type="SMART" id="SM00849">
    <property type="entry name" value="Lactamase_B"/>
    <property type="match status" value="1"/>
</dbReference>
<organism evidence="7 8">
    <name type="scientific">Enterococcus ureilyticus</name>
    <dbReference type="NCBI Taxonomy" id="1131292"/>
    <lineage>
        <taxon>Bacteria</taxon>
        <taxon>Bacillati</taxon>
        <taxon>Bacillota</taxon>
        <taxon>Bacilli</taxon>
        <taxon>Lactobacillales</taxon>
        <taxon>Enterococcaceae</taxon>
        <taxon>Enterococcus</taxon>
    </lineage>
</organism>
<evidence type="ECO:0000256" key="4">
    <source>
        <dbReference type="ARBA" id="ARBA00022801"/>
    </source>
</evidence>
<keyword evidence="4" id="KW-0378">Hydrolase</keyword>
<accession>A0A1E5HCV8</accession>
<proteinExistence type="inferred from homology"/>
<comment type="cofactor">
    <cofactor evidence="1">
        <name>Zn(2+)</name>
        <dbReference type="ChEBI" id="CHEBI:29105"/>
    </cofactor>
</comment>
<evidence type="ECO:0000256" key="1">
    <source>
        <dbReference type="ARBA" id="ARBA00001947"/>
    </source>
</evidence>
<name>A0A1E5HCV8_9ENTE</name>
<dbReference type="InterPro" id="IPR001279">
    <property type="entry name" value="Metallo-B-lactamas"/>
</dbReference>
<comment type="similarity">
    <text evidence="2">Belongs to the metallo-beta-lactamase superfamily.</text>
</comment>
<evidence type="ECO:0000313" key="8">
    <source>
        <dbReference type="Proteomes" id="UP000094469"/>
    </source>
</evidence>
<evidence type="ECO:0000256" key="3">
    <source>
        <dbReference type="ARBA" id="ARBA00022723"/>
    </source>
</evidence>
<dbReference type="InterPro" id="IPR051013">
    <property type="entry name" value="MBL_superfamily_lactonases"/>
</dbReference>
<dbReference type="GO" id="GO:0016787">
    <property type="term" value="F:hydrolase activity"/>
    <property type="evidence" value="ECO:0007669"/>
    <property type="project" value="UniProtKB-KW"/>
</dbReference>
<dbReference type="InterPro" id="IPR036866">
    <property type="entry name" value="RibonucZ/Hydroxyglut_hydro"/>
</dbReference>
<comment type="caution">
    <text evidence="7">The sequence shown here is derived from an EMBL/GenBank/DDBJ whole genome shotgun (WGS) entry which is preliminary data.</text>
</comment>
<gene>
    <name evidence="7" type="ORF">BCR24_02755</name>
</gene>